<feature type="compositionally biased region" description="Gly residues" evidence="1">
    <location>
        <begin position="141"/>
        <end position="152"/>
    </location>
</feature>
<feature type="region of interest" description="Disordered" evidence="1">
    <location>
        <begin position="139"/>
        <end position="197"/>
    </location>
</feature>
<comment type="caution">
    <text evidence="2">The sequence shown here is derived from an EMBL/GenBank/DDBJ whole genome shotgun (WGS) entry which is preliminary data.</text>
</comment>
<dbReference type="OrthoDB" id="10653155at2759"/>
<name>A0A8H6L2S7_9LECA</name>
<keyword evidence="3" id="KW-1185">Reference proteome</keyword>
<dbReference type="GeneID" id="59289956"/>
<evidence type="ECO:0000256" key="1">
    <source>
        <dbReference type="SAM" id="MobiDB-lite"/>
    </source>
</evidence>
<dbReference type="EMBL" id="JACCJC010000038">
    <property type="protein sequence ID" value="KAF6233368.1"/>
    <property type="molecule type" value="Genomic_DNA"/>
</dbReference>
<dbReference type="Proteomes" id="UP000578531">
    <property type="component" value="Unassembled WGS sequence"/>
</dbReference>
<feature type="compositionally biased region" description="Polar residues" evidence="1">
    <location>
        <begin position="1"/>
        <end position="11"/>
    </location>
</feature>
<feature type="compositionally biased region" description="Polar residues" evidence="1">
    <location>
        <begin position="40"/>
        <end position="56"/>
    </location>
</feature>
<proteinExistence type="predicted"/>
<organism evidence="2 3">
    <name type="scientific">Letharia columbiana</name>
    <dbReference type="NCBI Taxonomy" id="112416"/>
    <lineage>
        <taxon>Eukaryota</taxon>
        <taxon>Fungi</taxon>
        <taxon>Dikarya</taxon>
        <taxon>Ascomycota</taxon>
        <taxon>Pezizomycotina</taxon>
        <taxon>Lecanoromycetes</taxon>
        <taxon>OSLEUM clade</taxon>
        <taxon>Lecanoromycetidae</taxon>
        <taxon>Lecanorales</taxon>
        <taxon>Lecanorineae</taxon>
        <taxon>Parmeliaceae</taxon>
        <taxon>Letharia</taxon>
    </lineage>
</organism>
<evidence type="ECO:0000313" key="2">
    <source>
        <dbReference type="EMBL" id="KAF6233368.1"/>
    </source>
</evidence>
<sequence>MTPSHPSTQIKTPWRWLTTKTQKKNSDNNNNNNNKKRATATPQPTSTKRNSFTNHTILPKPQAAVHRLQELKSPPPNPIPQSQSSSGPDGLGFKSRPLYRRTRSCPATTAEDDGTTGGARGGKMARAEAVVGEVGEASGAGRAGLKGEGGGWRMDFARGRAGEGGGDAGGGGGGGGSGGGGEDSRAGRGGSSGGGCG</sequence>
<feature type="region of interest" description="Disordered" evidence="1">
    <location>
        <begin position="1"/>
        <end position="125"/>
    </location>
</feature>
<accession>A0A8H6L2S7</accession>
<reference evidence="2 3" key="1">
    <citation type="journal article" date="2020" name="Genomics">
        <title>Complete, high-quality genomes from long-read metagenomic sequencing of two wolf lichen thalli reveals enigmatic genome architecture.</title>
        <authorList>
            <person name="McKenzie S.K."/>
            <person name="Walston R.F."/>
            <person name="Allen J.L."/>
        </authorList>
    </citation>
    <scope>NUCLEOTIDE SEQUENCE [LARGE SCALE GENOMIC DNA]</scope>
    <source>
        <strain evidence="2">WasteWater2</strain>
    </source>
</reference>
<evidence type="ECO:0000313" key="3">
    <source>
        <dbReference type="Proteomes" id="UP000578531"/>
    </source>
</evidence>
<gene>
    <name evidence="2" type="ORF">HO173_008300</name>
</gene>
<dbReference type="AlphaFoldDB" id="A0A8H6L2S7"/>
<feature type="compositionally biased region" description="Gly residues" evidence="1">
    <location>
        <begin position="162"/>
        <end position="197"/>
    </location>
</feature>
<protein>
    <submittedName>
        <fullName evidence="2">Uncharacterized protein</fullName>
    </submittedName>
</protein>
<dbReference type="RefSeq" id="XP_037162786.1">
    <property type="nucleotide sequence ID" value="XM_037310200.1"/>
</dbReference>